<dbReference type="Pfam" id="PF14417">
    <property type="entry name" value="MEDS"/>
    <property type="match status" value="1"/>
</dbReference>
<dbReference type="GO" id="GO:0004674">
    <property type="term" value="F:protein serine/threonine kinase activity"/>
    <property type="evidence" value="ECO:0007669"/>
    <property type="project" value="UniProtKB-KW"/>
</dbReference>
<evidence type="ECO:0000259" key="2">
    <source>
        <dbReference type="Pfam" id="PF13581"/>
    </source>
</evidence>
<accession>A0A285HRP2</accession>
<dbReference type="Proteomes" id="UP000219612">
    <property type="component" value="Unassembled WGS sequence"/>
</dbReference>
<dbReference type="InterPro" id="IPR050267">
    <property type="entry name" value="Anti-sigma-factor_SerPK"/>
</dbReference>
<dbReference type="Gene3D" id="3.30.565.10">
    <property type="entry name" value="Histidine kinase-like ATPase, C-terminal domain"/>
    <property type="match status" value="1"/>
</dbReference>
<protein>
    <submittedName>
        <fullName evidence="4">Anti-sigma regulatory factor (Ser/Thr protein kinase)</fullName>
    </submittedName>
</protein>
<keyword evidence="5" id="KW-1185">Reference proteome</keyword>
<name>A0A285HRP2_9ACTN</name>
<keyword evidence="1" id="KW-0723">Serine/threonine-protein kinase</keyword>
<dbReference type="InterPro" id="IPR025847">
    <property type="entry name" value="MEDS_domain"/>
</dbReference>
<evidence type="ECO:0000259" key="3">
    <source>
        <dbReference type="Pfam" id="PF14417"/>
    </source>
</evidence>
<dbReference type="OrthoDB" id="4088450at2"/>
<dbReference type="PANTHER" id="PTHR35526">
    <property type="entry name" value="ANTI-SIGMA-F FACTOR RSBW-RELATED"/>
    <property type="match status" value="1"/>
</dbReference>
<dbReference type="InterPro" id="IPR003594">
    <property type="entry name" value="HATPase_dom"/>
</dbReference>
<dbReference type="AlphaFoldDB" id="A0A285HRP2"/>
<dbReference type="EMBL" id="OBDY01000005">
    <property type="protein sequence ID" value="SNY38263.1"/>
    <property type="molecule type" value="Genomic_DNA"/>
</dbReference>
<reference evidence="4 5" key="1">
    <citation type="submission" date="2017-09" db="EMBL/GenBank/DDBJ databases">
        <authorList>
            <person name="Ehlers B."/>
            <person name="Leendertz F.H."/>
        </authorList>
    </citation>
    <scope>NUCLEOTIDE SEQUENCE [LARGE SCALE GENOMIC DNA]</scope>
    <source>
        <strain evidence="4 5">CGMCC 4.6857</strain>
    </source>
</reference>
<gene>
    <name evidence="4" type="ORF">SAMN05421748_105199</name>
</gene>
<evidence type="ECO:0000256" key="1">
    <source>
        <dbReference type="ARBA" id="ARBA00022527"/>
    </source>
</evidence>
<dbReference type="InterPro" id="IPR047718">
    <property type="entry name" value="RsbA-like_anti_sig"/>
</dbReference>
<dbReference type="RefSeq" id="WP_097320539.1">
    <property type="nucleotide sequence ID" value="NZ_OBDY01000005.1"/>
</dbReference>
<dbReference type="Pfam" id="PF13581">
    <property type="entry name" value="HATPase_c_2"/>
    <property type="match status" value="1"/>
</dbReference>
<dbReference type="InterPro" id="IPR036890">
    <property type="entry name" value="HATPase_C_sf"/>
</dbReference>
<dbReference type="CDD" id="cd16936">
    <property type="entry name" value="HATPase_RsbW-like"/>
    <property type="match status" value="1"/>
</dbReference>
<dbReference type="PANTHER" id="PTHR35526:SF3">
    <property type="entry name" value="ANTI-SIGMA-F FACTOR RSBW"/>
    <property type="match status" value="1"/>
</dbReference>
<dbReference type="SUPFAM" id="SSF55874">
    <property type="entry name" value="ATPase domain of HSP90 chaperone/DNA topoisomerase II/histidine kinase"/>
    <property type="match status" value="1"/>
</dbReference>
<evidence type="ECO:0000313" key="4">
    <source>
        <dbReference type="EMBL" id="SNY38263.1"/>
    </source>
</evidence>
<dbReference type="NCBIfam" id="NF041045">
    <property type="entry name" value="RsbA_anti_sig"/>
    <property type="match status" value="1"/>
</dbReference>
<feature type="domain" description="Histidine kinase/HSP90-like ATPase" evidence="2">
    <location>
        <begin position="204"/>
        <end position="312"/>
    </location>
</feature>
<proteinExistence type="predicted"/>
<keyword evidence="4" id="KW-0418">Kinase</keyword>
<evidence type="ECO:0000313" key="5">
    <source>
        <dbReference type="Proteomes" id="UP000219612"/>
    </source>
</evidence>
<sequence length="319" mass="34326">MRSGAAAGHQGCFHEAAFYDSDQAFLDAVVPFLAGGLEAGEPVVAAFTRHHQALVTEALGTREGIKYIDAGLQYARPASAIDRYRRMLREYGNTCPAQVRLAGEVPHPGTGVPWEWWARYEAAVNRAFGSLPVWGLCPYDTRTLPAEVLDDVRSTHPFIADGTTHEVNPGFVNPETFLAGRRSAWRDSMEDGPPVATFRDPFPAQVRTAITRAGRETELPENDVRGLVLGASEAVSNALLHGTPPVTVRLWSSPQRMVAAVTDAGEGPDTPFAGLFPTSAEAARGGLGLWLAFQTCSFVTFGHGPDGFTIRLVAGRAEP</sequence>
<keyword evidence="4" id="KW-0808">Transferase</keyword>
<organism evidence="4 5">
    <name type="scientific">Paractinoplanes atraurantiacus</name>
    <dbReference type="NCBI Taxonomy" id="1036182"/>
    <lineage>
        <taxon>Bacteria</taxon>
        <taxon>Bacillati</taxon>
        <taxon>Actinomycetota</taxon>
        <taxon>Actinomycetes</taxon>
        <taxon>Micromonosporales</taxon>
        <taxon>Micromonosporaceae</taxon>
        <taxon>Paractinoplanes</taxon>
    </lineage>
</organism>
<feature type="domain" description="MEDS" evidence="3">
    <location>
        <begin position="14"/>
        <end position="157"/>
    </location>
</feature>